<dbReference type="EMBL" id="JRTT01000005">
    <property type="protein sequence ID" value="KHD78302.1"/>
    <property type="molecule type" value="Genomic_DNA"/>
</dbReference>
<evidence type="ECO:0000256" key="2">
    <source>
        <dbReference type="ARBA" id="ARBA00022670"/>
    </source>
</evidence>
<evidence type="ECO:0000313" key="10">
    <source>
        <dbReference type="EMBL" id="KHD78302.1"/>
    </source>
</evidence>
<dbReference type="InterPro" id="IPR015500">
    <property type="entry name" value="Peptidase_S8_subtilisin-rel"/>
</dbReference>
<dbReference type="GO" id="GO:0004252">
    <property type="term" value="F:serine-type endopeptidase activity"/>
    <property type="evidence" value="ECO:0007669"/>
    <property type="project" value="UniProtKB-UniRule"/>
</dbReference>
<dbReference type="InterPro" id="IPR023828">
    <property type="entry name" value="Peptidase_S8_Ser-AS"/>
</dbReference>
<dbReference type="PROSITE" id="PS00137">
    <property type="entry name" value="SUBTILASE_HIS"/>
    <property type="match status" value="1"/>
</dbReference>
<feature type="active site" description="Charge relay system" evidence="5">
    <location>
        <position position="318"/>
    </location>
</feature>
<keyword evidence="11" id="KW-1185">Reference proteome</keyword>
<dbReference type="PROSITE" id="PS00138">
    <property type="entry name" value="SUBTILASE_SER"/>
    <property type="match status" value="1"/>
</dbReference>
<dbReference type="STRING" id="1869.MB27_05535"/>
<evidence type="ECO:0000256" key="7">
    <source>
        <dbReference type="SAM" id="SignalP"/>
    </source>
</evidence>
<dbReference type="PROSITE" id="PS00136">
    <property type="entry name" value="SUBTILASE_ASP"/>
    <property type="match status" value="1"/>
</dbReference>
<dbReference type="SUPFAM" id="SSF52743">
    <property type="entry name" value="Subtilisin-like"/>
    <property type="match status" value="1"/>
</dbReference>
<dbReference type="Pfam" id="PF00082">
    <property type="entry name" value="Peptidase_S8"/>
    <property type="match status" value="1"/>
</dbReference>
<comment type="similarity">
    <text evidence="1 5 6">Belongs to the peptidase S8 family.</text>
</comment>
<evidence type="ECO:0000259" key="8">
    <source>
        <dbReference type="Pfam" id="PF00082"/>
    </source>
</evidence>
<dbReference type="RefSeq" id="WP_043522971.1">
    <property type="nucleotide sequence ID" value="NZ_BAABKU010000002.1"/>
</dbReference>
<evidence type="ECO:0000256" key="5">
    <source>
        <dbReference type="PROSITE-ProRule" id="PRU01240"/>
    </source>
</evidence>
<dbReference type="Pfam" id="PF05922">
    <property type="entry name" value="Inhibitor_I9"/>
    <property type="match status" value="1"/>
</dbReference>
<name>A0A0A6XE11_ACTUT</name>
<feature type="domain" description="Inhibitor I9" evidence="9">
    <location>
        <begin position="50"/>
        <end position="93"/>
    </location>
</feature>
<dbReference type="FunFam" id="3.40.50.200:FF:000014">
    <property type="entry name" value="Proteinase K"/>
    <property type="match status" value="1"/>
</dbReference>
<evidence type="ECO:0000313" key="11">
    <source>
        <dbReference type="Proteomes" id="UP000054537"/>
    </source>
</evidence>
<dbReference type="Gene3D" id="2.60.40.10">
    <property type="entry name" value="Immunoglobulins"/>
    <property type="match status" value="2"/>
</dbReference>
<sequence>MRNGILGSVLTAAVAASALVAPLPARAAEPPERYIVTWRHDGAFSSRAAGTGRFLRGFRDFPGFVTEMTAAQARRVAADPRVRHVERDRLVSLAGRQANPTWGLDRIDQRPVKASKSYLPSADGDTVHAYVIDTGIRVGHRQFGGRAEHGYDFVDRDANASDCNGHGTHVAGTIGGATFGVAKKVRLVGVRVLDCYGEGYVSDIIEGIDWVTENAVRPAVANMSLGGGNSPALDWAVADSIAAGITYVVAAGNENVDANRSSPADLPEAVTVAATDSRDRRAVFSNFGRGVDLFAPGVGIRSATAAGDSATAVYSGTSMAAPHVAGAAALILDAYPGHTPAQVQARLIADATKGRVTARAGSPDRLLFVPAPPQAPAIATTRTATAQVGRPYSARLALASSRRGGWKLASGSLPPGLSLSASGVISGTPTTPGSRTVTVRFTDYVPQSVIRQVVIPVTASIPVIDADLPGLLTEEDYEQQLTVADGRDGTWSLESGALPDGLTLEESGLMWGTGVTAGEFTFTVRFTDPWNQTATRTYTITVHQF</sequence>
<evidence type="ECO:0000256" key="3">
    <source>
        <dbReference type="ARBA" id="ARBA00022801"/>
    </source>
</evidence>
<dbReference type="SUPFAM" id="SSF49313">
    <property type="entry name" value="Cadherin-like"/>
    <property type="match status" value="2"/>
</dbReference>
<dbReference type="PRINTS" id="PR00723">
    <property type="entry name" value="SUBTILISIN"/>
</dbReference>
<keyword evidence="3 5" id="KW-0378">Hydrolase</keyword>
<feature type="domain" description="Peptidase S8/S53" evidence="8">
    <location>
        <begin position="131"/>
        <end position="354"/>
    </location>
</feature>
<dbReference type="InterPro" id="IPR050131">
    <property type="entry name" value="Peptidase_S8_subtilisin-like"/>
</dbReference>
<dbReference type="GO" id="GO:0005509">
    <property type="term" value="F:calcium ion binding"/>
    <property type="evidence" value="ECO:0007669"/>
    <property type="project" value="InterPro"/>
</dbReference>
<dbReference type="InterPro" id="IPR022398">
    <property type="entry name" value="Peptidase_S8_His-AS"/>
</dbReference>
<dbReference type="GO" id="GO:0006508">
    <property type="term" value="P:proteolysis"/>
    <property type="evidence" value="ECO:0007669"/>
    <property type="project" value="UniProtKB-KW"/>
</dbReference>
<dbReference type="PROSITE" id="PS51892">
    <property type="entry name" value="SUBTILASE"/>
    <property type="match status" value="1"/>
</dbReference>
<organism evidence="10 11">
    <name type="scientific">Actinoplanes utahensis</name>
    <dbReference type="NCBI Taxonomy" id="1869"/>
    <lineage>
        <taxon>Bacteria</taxon>
        <taxon>Bacillati</taxon>
        <taxon>Actinomycetota</taxon>
        <taxon>Actinomycetes</taxon>
        <taxon>Micromonosporales</taxon>
        <taxon>Micromonosporaceae</taxon>
        <taxon>Actinoplanes</taxon>
    </lineage>
</organism>
<dbReference type="eggNOG" id="COG4625">
    <property type="taxonomic scope" value="Bacteria"/>
</dbReference>
<dbReference type="SUPFAM" id="SSF54897">
    <property type="entry name" value="Protease propeptides/inhibitors"/>
    <property type="match status" value="1"/>
</dbReference>
<dbReference type="GO" id="GO:0016020">
    <property type="term" value="C:membrane"/>
    <property type="evidence" value="ECO:0007669"/>
    <property type="project" value="InterPro"/>
</dbReference>
<dbReference type="AlphaFoldDB" id="A0A0A6XE11"/>
<comment type="caution">
    <text evidence="10">The sequence shown here is derived from an EMBL/GenBank/DDBJ whole genome shotgun (WGS) entry which is preliminary data.</text>
</comment>
<keyword evidence="4 5" id="KW-0720">Serine protease</keyword>
<dbReference type="InterPro" id="IPR034193">
    <property type="entry name" value="PCSK9_ProteinaseK-like"/>
</dbReference>
<evidence type="ECO:0000256" key="6">
    <source>
        <dbReference type="RuleBase" id="RU003355"/>
    </source>
</evidence>
<proteinExistence type="inferred from homology"/>
<dbReference type="GO" id="GO:0005615">
    <property type="term" value="C:extracellular space"/>
    <property type="evidence" value="ECO:0007669"/>
    <property type="project" value="TreeGrafter"/>
</dbReference>
<dbReference type="InterPro" id="IPR036852">
    <property type="entry name" value="Peptidase_S8/S53_dom_sf"/>
</dbReference>
<reference evidence="10 11" key="1">
    <citation type="submission" date="2014-10" db="EMBL/GenBank/DDBJ databases">
        <title>Draft genome sequence of Actinoplanes utahensis NRRL 12052.</title>
        <authorList>
            <person name="Velasco-Bucheli B."/>
            <person name="del Cerro C."/>
            <person name="Hormigo D."/>
            <person name="Garcia J.L."/>
            <person name="Acebal C."/>
            <person name="Arroyo M."/>
            <person name="de la Mata I."/>
        </authorList>
    </citation>
    <scope>NUCLEOTIDE SEQUENCE [LARGE SCALE GENOMIC DNA]</scope>
    <source>
        <strain evidence="10 11">NRRL 12052</strain>
    </source>
</reference>
<evidence type="ECO:0000256" key="4">
    <source>
        <dbReference type="ARBA" id="ARBA00022825"/>
    </source>
</evidence>
<feature type="active site" description="Charge relay system" evidence="5">
    <location>
        <position position="133"/>
    </location>
</feature>
<accession>A0A0A6XE11</accession>
<dbReference type="Proteomes" id="UP000054537">
    <property type="component" value="Unassembled WGS sequence"/>
</dbReference>
<evidence type="ECO:0000256" key="1">
    <source>
        <dbReference type="ARBA" id="ARBA00011073"/>
    </source>
</evidence>
<feature type="chain" id="PRO_5002023825" evidence="7">
    <location>
        <begin position="28"/>
        <end position="545"/>
    </location>
</feature>
<feature type="signal peptide" evidence="7">
    <location>
        <begin position="1"/>
        <end position="27"/>
    </location>
</feature>
<dbReference type="InterPro" id="IPR023827">
    <property type="entry name" value="Peptidase_S8_Asp-AS"/>
</dbReference>
<dbReference type="InterPro" id="IPR000209">
    <property type="entry name" value="Peptidase_S8/S53_dom"/>
</dbReference>
<dbReference type="PANTHER" id="PTHR43806:SF11">
    <property type="entry name" value="CEREVISIN-RELATED"/>
    <property type="match status" value="1"/>
</dbReference>
<keyword evidence="2 5" id="KW-0645">Protease</keyword>
<dbReference type="OrthoDB" id="9798386at2"/>
<dbReference type="GO" id="GO:0005975">
    <property type="term" value="P:carbohydrate metabolic process"/>
    <property type="evidence" value="ECO:0007669"/>
    <property type="project" value="UniProtKB-ARBA"/>
</dbReference>
<feature type="active site" description="Charge relay system" evidence="5">
    <location>
        <position position="166"/>
    </location>
</feature>
<keyword evidence="7" id="KW-0732">Signal</keyword>
<dbReference type="PANTHER" id="PTHR43806">
    <property type="entry name" value="PEPTIDASE S8"/>
    <property type="match status" value="1"/>
</dbReference>
<evidence type="ECO:0000259" key="9">
    <source>
        <dbReference type="Pfam" id="PF05922"/>
    </source>
</evidence>
<dbReference type="eggNOG" id="COG1404">
    <property type="taxonomic scope" value="Bacteria"/>
</dbReference>
<dbReference type="InterPro" id="IPR015919">
    <property type="entry name" value="Cadherin-like_sf"/>
</dbReference>
<dbReference type="Pfam" id="PF05345">
    <property type="entry name" value="He_PIG"/>
    <property type="match status" value="2"/>
</dbReference>
<dbReference type="InterPro" id="IPR010259">
    <property type="entry name" value="S8pro/Inhibitor_I9"/>
</dbReference>
<gene>
    <name evidence="10" type="ORF">MB27_05535</name>
</gene>
<dbReference type="CDD" id="cd04077">
    <property type="entry name" value="Peptidases_S8_PCSK9_ProteinaseK_like"/>
    <property type="match status" value="1"/>
</dbReference>
<dbReference type="InterPro" id="IPR013783">
    <property type="entry name" value="Ig-like_fold"/>
</dbReference>
<dbReference type="Gene3D" id="3.40.50.200">
    <property type="entry name" value="Peptidase S8/S53 domain"/>
    <property type="match status" value="1"/>
</dbReference>
<protein>
    <submittedName>
        <fullName evidence="10">Peptidase</fullName>
    </submittedName>
</protein>